<dbReference type="GeneID" id="110799274"/>
<reference evidence="2" key="1">
    <citation type="journal article" date="2021" name="Nat. Commun.">
        <title>Genomic analyses provide insights into spinach domestication and the genetic basis of agronomic traits.</title>
        <authorList>
            <person name="Cai X."/>
            <person name="Sun X."/>
            <person name="Xu C."/>
            <person name="Sun H."/>
            <person name="Wang X."/>
            <person name="Ge C."/>
            <person name="Zhang Z."/>
            <person name="Wang Q."/>
            <person name="Fei Z."/>
            <person name="Jiao C."/>
            <person name="Wang Q."/>
        </authorList>
    </citation>
    <scope>NUCLEOTIDE SEQUENCE [LARGE SCALE GENOMIC DNA]</scope>
    <source>
        <strain evidence="2">cv. Varoflay</strain>
    </source>
</reference>
<accession>A0A9R0K769</accession>
<dbReference type="Pfam" id="PF10950">
    <property type="entry name" value="Organ_specific"/>
    <property type="match status" value="1"/>
</dbReference>
<gene>
    <name evidence="3" type="primary">LOC110799274</name>
</gene>
<dbReference type="AlphaFoldDB" id="A0A9R0K769"/>
<keyword evidence="1" id="KW-0472">Membrane</keyword>
<dbReference type="PANTHER" id="PTHR33731">
    <property type="entry name" value="PROTEIN, PUTATIVE-RELATED"/>
    <property type="match status" value="1"/>
</dbReference>
<keyword evidence="1" id="KW-1133">Transmembrane helix</keyword>
<protein>
    <submittedName>
        <fullName evidence="3">Uncharacterized protein</fullName>
    </submittedName>
</protein>
<sequence length="235" mass="26144">MGDQLANFSTRHCIIQKIQQQKSEDMVSKSIFGVPLICILTIALLASLTDGIRGPGEYWEKVMKGQPMPETIKAFASEGPKEVKENIGTIKAFINDFDSTAPDATIIYDGVKPEKLRARKFIVDFDSTTPDATIIYDGVNPEKLRARNFIVDFDSTTPDATIIYDDVNPEKLRARNFIVDFDSTTPDATIIYDVVNPTKVISKDVDCNTHDNGITSSKLLGDDFEPRPNISVYND</sequence>
<feature type="transmembrane region" description="Helical" evidence="1">
    <location>
        <begin position="30"/>
        <end position="48"/>
    </location>
</feature>
<dbReference type="RefSeq" id="XP_021860198.1">
    <property type="nucleotide sequence ID" value="XM_022004506.2"/>
</dbReference>
<evidence type="ECO:0000313" key="2">
    <source>
        <dbReference type="Proteomes" id="UP000813463"/>
    </source>
</evidence>
<dbReference type="InterPro" id="IPR024489">
    <property type="entry name" value="Organ_specific_prot"/>
</dbReference>
<dbReference type="Proteomes" id="UP000813463">
    <property type="component" value="Chromosome 4"/>
</dbReference>
<proteinExistence type="predicted"/>
<keyword evidence="1" id="KW-0812">Transmembrane</keyword>
<keyword evidence="2" id="KW-1185">Reference proteome</keyword>
<reference evidence="3" key="2">
    <citation type="submission" date="2025-08" db="UniProtKB">
        <authorList>
            <consortium name="RefSeq"/>
        </authorList>
    </citation>
    <scope>IDENTIFICATION</scope>
    <source>
        <tissue evidence="3">Leaf</tissue>
    </source>
</reference>
<evidence type="ECO:0000313" key="3">
    <source>
        <dbReference type="RefSeq" id="XP_021860198.1"/>
    </source>
</evidence>
<name>A0A9R0K769_SPIOL</name>
<dbReference type="PANTHER" id="PTHR33731:SF17">
    <property type="entry name" value="ORGAN-SPECIFIC PROTEIN P4-LIKE"/>
    <property type="match status" value="1"/>
</dbReference>
<organism evidence="2 3">
    <name type="scientific">Spinacia oleracea</name>
    <name type="common">Spinach</name>
    <dbReference type="NCBI Taxonomy" id="3562"/>
    <lineage>
        <taxon>Eukaryota</taxon>
        <taxon>Viridiplantae</taxon>
        <taxon>Streptophyta</taxon>
        <taxon>Embryophyta</taxon>
        <taxon>Tracheophyta</taxon>
        <taxon>Spermatophyta</taxon>
        <taxon>Magnoliopsida</taxon>
        <taxon>eudicotyledons</taxon>
        <taxon>Gunneridae</taxon>
        <taxon>Pentapetalae</taxon>
        <taxon>Caryophyllales</taxon>
        <taxon>Chenopodiaceae</taxon>
        <taxon>Chenopodioideae</taxon>
        <taxon>Anserineae</taxon>
        <taxon>Spinacia</taxon>
    </lineage>
</organism>
<dbReference type="KEGG" id="soe:110799274"/>
<dbReference type="OrthoDB" id="1470847at2759"/>
<evidence type="ECO:0000256" key="1">
    <source>
        <dbReference type="SAM" id="Phobius"/>
    </source>
</evidence>